<dbReference type="PANTHER" id="PTHR45992:SF2">
    <property type="entry name" value="EUKARYOTIC ELONGATION FACTOR 2 KINASE"/>
    <property type="match status" value="1"/>
</dbReference>
<proteinExistence type="predicted"/>
<dbReference type="GO" id="GO:0031037">
    <property type="term" value="P:myosin II filament disassembly"/>
    <property type="evidence" value="ECO:0007669"/>
    <property type="project" value="TreeGrafter"/>
</dbReference>
<dbReference type="Pfam" id="PF02816">
    <property type="entry name" value="Alpha_kinase"/>
    <property type="match status" value="1"/>
</dbReference>
<evidence type="ECO:0000259" key="12">
    <source>
        <dbReference type="PROSITE" id="PS51158"/>
    </source>
</evidence>
<accession>A0A7S4JXY2</accession>
<dbReference type="InterPro" id="IPR011009">
    <property type="entry name" value="Kinase-like_dom_sf"/>
</dbReference>
<dbReference type="CDD" id="cd16968">
    <property type="entry name" value="Alpha_kinase_MHCK_like"/>
    <property type="match status" value="1"/>
</dbReference>
<dbReference type="InterPro" id="IPR051852">
    <property type="entry name" value="Alpha-type_PK"/>
</dbReference>
<keyword evidence="3" id="KW-0547">Nucleotide-binding</keyword>
<dbReference type="PROSITE" id="PS50030">
    <property type="entry name" value="UBA"/>
    <property type="match status" value="1"/>
</dbReference>
<dbReference type="InterPro" id="IPR036020">
    <property type="entry name" value="WW_dom_sf"/>
</dbReference>
<dbReference type="InterPro" id="IPR001478">
    <property type="entry name" value="PDZ"/>
</dbReference>
<dbReference type="Gene3D" id="2.30.42.10">
    <property type="match status" value="1"/>
</dbReference>
<dbReference type="EMBL" id="HBKN01010571">
    <property type="protein sequence ID" value="CAE2277850.1"/>
    <property type="molecule type" value="Transcribed_RNA"/>
</dbReference>
<dbReference type="GO" id="GO:0005524">
    <property type="term" value="F:ATP binding"/>
    <property type="evidence" value="ECO:0007669"/>
    <property type="project" value="UniProtKB-KW"/>
</dbReference>
<dbReference type="Gene3D" id="3.20.200.10">
    <property type="entry name" value="MHCK/EF2 kinase"/>
    <property type="match status" value="1"/>
</dbReference>
<dbReference type="Gene3D" id="2.20.70.10">
    <property type="match status" value="1"/>
</dbReference>
<feature type="domain" description="UBA" evidence="9">
    <location>
        <begin position="724"/>
        <end position="769"/>
    </location>
</feature>
<dbReference type="PANTHER" id="PTHR45992">
    <property type="entry name" value="EUKARYOTIC ELONGATION FACTOR 2 KINASE-RELATED"/>
    <property type="match status" value="1"/>
</dbReference>
<dbReference type="InterPro" id="IPR016135">
    <property type="entry name" value="UBQ-conjugating_enzyme/RWD"/>
</dbReference>
<evidence type="ECO:0000256" key="6">
    <source>
        <dbReference type="SAM" id="Coils"/>
    </source>
</evidence>
<dbReference type="InterPro" id="IPR015940">
    <property type="entry name" value="UBA"/>
</dbReference>
<dbReference type="GO" id="GO:0005826">
    <property type="term" value="C:actomyosin contractile ring"/>
    <property type="evidence" value="ECO:0007669"/>
    <property type="project" value="TreeGrafter"/>
</dbReference>
<evidence type="ECO:0000313" key="13">
    <source>
        <dbReference type="EMBL" id="CAE2277850.1"/>
    </source>
</evidence>
<feature type="compositionally biased region" description="Polar residues" evidence="7">
    <location>
        <begin position="786"/>
        <end position="795"/>
    </location>
</feature>
<keyword evidence="4" id="KW-0418">Kinase</keyword>
<feature type="domain" description="Alpha-type protein kinase" evidence="12">
    <location>
        <begin position="174"/>
        <end position="377"/>
    </location>
</feature>
<keyword evidence="6" id="KW-0175">Coiled coil</keyword>
<keyword evidence="2" id="KW-0808">Transferase</keyword>
<dbReference type="GO" id="GO:1903013">
    <property type="term" value="P:response to differentiation-inducing factor 1"/>
    <property type="evidence" value="ECO:0007669"/>
    <property type="project" value="TreeGrafter"/>
</dbReference>
<keyword evidence="1" id="KW-0723">Serine/threonine-protein kinase</keyword>
<dbReference type="Gene3D" id="3.10.110.10">
    <property type="entry name" value="Ubiquitin Conjugating Enzyme"/>
    <property type="match status" value="1"/>
</dbReference>
<protein>
    <submittedName>
        <fullName evidence="13">Uncharacterized protein</fullName>
    </submittedName>
</protein>
<dbReference type="Gene3D" id="1.10.8.10">
    <property type="entry name" value="DNA helicase RuvA subunit, C-terminal domain"/>
    <property type="match status" value="1"/>
</dbReference>
<dbReference type="InterPro" id="IPR000608">
    <property type="entry name" value="UBC"/>
</dbReference>
<dbReference type="SMART" id="SM00228">
    <property type="entry name" value="PDZ"/>
    <property type="match status" value="1"/>
</dbReference>
<dbReference type="InterPro" id="IPR004166">
    <property type="entry name" value="a-kinase_dom"/>
</dbReference>
<dbReference type="SUPFAM" id="SSF56112">
    <property type="entry name" value="Protein kinase-like (PK-like)"/>
    <property type="match status" value="1"/>
</dbReference>
<dbReference type="SMART" id="SM00212">
    <property type="entry name" value="UBCc"/>
    <property type="match status" value="1"/>
</dbReference>
<feature type="domain" description="PDZ" evidence="10">
    <location>
        <begin position="44"/>
        <end position="98"/>
    </location>
</feature>
<dbReference type="Gene3D" id="3.30.200.20">
    <property type="entry name" value="Phosphorylase Kinase, domain 1"/>
    <property type="match status" value="2"/>
</dbReference>
<dbReference type="PROSITE" id="PS50127">
    <property type="entry name" value="UBC_2"/>
    <property type="match status" value="1"/>
</dbReference>
<evidence type="ECO:0000259" key="9">
    <source>
        <dbReference type="PROSITE" id="PS50030"/>
    </source>
</evidence>
<dbReference type="SMART" id="SM00456">
    <property type="entry name" value="WW"/>
    <property type="match status" value="1"/>
</dbReference>
<evidence type="ECO:0000256" key="1">
    <source>
        <dbReference type="ARBA" id="ARBA00022527"/>
    </source>
</evidence>
<dbReference type="SUPFAM" id="SSF51045">
    <property type="entry name" value="WW domain"/>
    <property type="match status" value="1"/>
</dbReference>
<feature type="domain" description="WW" evidence="8">
    <location>
        <begin position="805"/>
        <end position="839"/>
    </location>
</feature>
<gene>
    <name evidence="13" type="ORF">GTHE00462_LOCUS8367</name>
</gene>
<dbReference type="AlphaFoldDB" id="A0A7S4JXY2"/>
<dbReference type="SUPFAM" id="SSF54495">
    <property type="entry name" value="UBC-like"/>
    <property type="match status" value="1"/>
</dbReference>
<evidence type="ECO:0000256" key="3">
    <source>
        <dbReference type="ARBA" id="ARBA00022741"/>
    </source>
</evidence>
<dbReference type="GO" id="GO:0016905">
    <property type="term" value="F:myosin heavy chain kinase activity"/>
    <property type="evidence" value="ECO:0007669"/>
    <property type="project" value="TreeGrafter"/>
</dbReference>
<sequence>MAEWIQNELRKLNLLVREGLVSDESFEQRKKYLEKHGVIPEAGVGMTITEKYPFEVILLVPGGPAERTGIIKVGDILHSIDGKQIGSNFTGDQVRAAVIGPVGTQVELKFQEGKPKRSVHGAYIARLLRAPPTDHGVTQVQASEEISRPLRGCEELRYNDDFDISSAERAIKHQYDPKKKEWARTLINVVVHPEAFAEGAMRKAYHMKDLSVVGADSRYVLKISKELNEATQIYFDDVAMQMEAKMYAEMYNAKNPPKKVDFLHAYVLQLTERAGKPICAVEKYIEGDYKKYNNNWNWSDEQRNTPQAFSHFTWEASGHTILVCDIQGVGDVWTDPQIHSSDQEGYGKGNMGKDGIEKFFESHKCNPICQWLKLPFRAGQIKAASNESTLINTRLAKNASPAAGSGQVLFREIANSRASVIDLEKSQAEELMIKAKLEMQEVARAKRELERMRQEFEAKRLLDTHSPAGADHDVPKSRDVKELEDMGFSRDLAQQAMTVNMCLSEAIEWCLASQTAAAGDDRIEHSEALQRPPARQVPQIAPSFSQTSASRGTNVEVIWLLANDFSLISRWKARLIKEYAEFEKENRNNLDSAVVFAEPLSLNGPDIRFWRAVIIGPPDTVYSQGAFELSLEFPESYPMSPPVVKFVSKVFHPNVWARPDGKFGEICLDILGDSWSPALRVYKILLSVVALLQSPEPSTPLDKFVGEIYLKNYPQFEEYAKKWTLDVDVFRPFDVRRLHSMGFKTGKILDALRECEHDCEMAVNKCLCDGDDEGDGAGARRPVPQVTPQPSQKSALPSYDQAASNGLPEGWKKFYDERTGKYYYHNQRENKTQWEVPLSRVV</sequence>
<dbReference type="InterPro" id="IPR041489">
    <property type="entry name" value="PDZ_6"/>
</dbReference>
<dbReference type="InterPro" id="IPR036034">
    <property type="entry name" value="PDZ_sf"/>
</dbReference>
<evidence type="ECO:0000256" key="7">
    <source>
        <dbReference type="SAM" id="MobiDB-lite"/>
    </source>
</evidence>
<keyword evidence="5" id="KW-0067">ATP-binding</keyword>
<dbReference type="SUPFAM" id="SSF50156">
    <property type="entry name" value="PDZ domain-like"/>
    <property type="match status" value="1"/>
</dbReference>
<feature type="coiled-coil region" evidence="6">
    <location>
        <begin position="425"/>
        <end position="462"/>
    </location>
</feature>
<dbReference type="InterPro" id="IPR001202">
    <property type="entry name" value="WW_dom"/>
</dbReference>
<reference evidence="13" key="1">
    <citation type="submission" date="2021-01" db="EMBL/GenBank/DDBJ databases">
        <authorList>
            <person name="Corre E."/>
            <person name="Pelletier E."/>
            <person name="Niang G."/>
            <person name="Scheremetjew M."/>
            <person name="Finn R."/>
            <person name="Kale V."/>
            <person name="Holt S."/>
            <person name="Cochrane G."/>
            <person name="Meng A."/>
            <person name="Brown T."/>
            <person name="Cohen L."/>
        </authorList>
    </citation>
    <scope>NUCLEOTIDE SEQUENCE</scope>
    <source>
        <strain evidence="13">CCMP 2712</strain>
    </source>
</reference>
<dbReference type="Pfam" id="PF17820">
    <property type="entry name" value="PDZ_6"/>
    <property type="match status" value="1"/>
</dbReference>
<evidence type="ECO:0000256" key="2">
    <source>
        <dbReference type="ARBA" id="ARBA00022679"/>
    </source>
</evidence>
<evidence type="ECO:0000256" key="4">
    <source>
        <dbReference type="ARBA" id="ARBA00022777"/>
    </source>
</evidence>
<evidence type="ECO:0000259" key="8">
    <source>
        <dbReference type="PROSITE" id="PS50020"/>
    </source>
</evidence>
<dbReference type="SMART" id="SM00811">
    <property type="entry name" value="Alpha_kinase"/>
    <property type="match status" value="1"/>
</dbReference>
<dbReference type="Pfam" id="PF00397">
    <property type="entry name" value="WW"/>
    <property type="match status" value="1"/>
</dbReference>
<evidence type="ECO:0000256" key="5">
    <source>
        <dbReference type="ARBA" id="ARBA00022840"/>
    </source>
</evidence>
<dbReference type="Pfam" id="PF00179">
    <property type="entry name" value="UQ_con"/>
    <property type="match status" value="1"/>
</dbReference>
<feature type="region of interest" description="Disordered" evidence="7">
    <location>
        <begin position="777"/>
        <end position="804"/>
    </location>
</feature>
<evidence type="ECO:0000259" key="10">
    <source>
        <dbReference type="PROSITE" id="PS50106"/>
    </source>
</evidence>
<dbReference type="PROSITE" id="PS51158">
    <property type="entry name" value="ALPHA_KINASE"/>
    <property type="match status" value="1"/>
</dbReference>
<dbReference type="PROSITE" id="PS01159">
    <property type="entry name" value="WW_DOMAIN_1"/>
    <property type="match status" value="1"/>
</dbReference>
<name>A0A7S4JXY2_GUITH</name>
<dbReference type="PROSITE" id="PS50106">
    <property type="entry name" value="PDZ"/>
    <property type="match status" value="1"/>
</dbReference>
<feature type="domain" description="UBC core" evidence="11">
    <location>
        <begin position="570"/>
        <end position="729"/>
    </location>
</feature>
<dbReference type="PROSITE" id="PS50020">
    <property type="entry name" value="WW_DOMAIN_2"/>
    <property type="match status" value="1"/>
</dbReference>
<evidence type="ECO:0000259" key="11">
    <source>
        <dbReference type="PROSITE" id="PS50127"/>
    </source>
</evidence>
<dbReference type="CDD" id="cd00201">
    <property type="entry name" value="WW"/>
    <property type="match status" value="1"/>
</dbReference>
<organism evidence="13">
    <name type="scientific">Guillardia theta</name>
    <name type="common">Cryptophyte</name>
    <name type="synonym">Cryptomonas phi</name>
    <dbReference type="NCBI Taxonomy" id="55529"/>
    <lineage>
        <taxon>Eukaryota</taxon>
        <taxon>Cryptophyceae</taxon>
        <taxon>Pyrenomonadales</taxon>
        <taxon>Geminigeraceae</taxon>
        <taxon>Guillardia</taxon>
    </lineage>
</organism>